<dbReference type="PROSITE" id="PS00374">
    <property type="entry name" value="MGMT"/>
    <property type="match status" value="1"/>
</dbReference>
<evidence type="ECO:0000256" key="5">
    <source>
        <dbReference type="ARBA" id="ARBA00008711"/>
    </source>
</evidence>
<dbReference type="InterPro" id="IPR036631">
    <property type="entry name" value="MGMT_N_sf"/>
</dbReference>
<evidence type="ECO:0000313" key="22">
    <source>
        <dbReference type="Proteomes" id="UP001219518"/>
    </source>
</evidence>
<evidence type="ECO:0000256" key="16">
    <source>
        <dbReference type="ARBA" id="ARBA00023242"/>
    </source>
</evidence>
<dbReference type="EMBL" id="JAHWGI010001425">
    <property type="protein sequence ID" value="KAK3931438.1"/>
    <property type="molecule type" value="Genomic_DNA"/>
</dbReference>
<comment type="subcellular location">
    <subcellularLocation>
        <location evidence="4">Nucleus</location>
    </subcellularLocation>
</comment>
<evidence type="ECO:0000313" key="21">
    <source>
        <dbReference type="EMBL" id="KAK3931438.1"/>
    </source>
</evidence>
<dbReference type="GO" id="GO:0032259">
    <property type="term" value="P:methylation"/>
    <property type="evidence" value="ECO:0007669"/>
    <property type="project" value="UniProtKB-KW"/>
</dbReference>
<dbReference type="SUPFAM" id="SSF53155">
    <property type="entry name" value="Methylated DNA-protein cysteine methyltransferase domain"/>
    <property type="match status" value="1"/>
</dbReference>
<comment type="cofactor">
    <cofactor evidence="2">
        <name>Zn(2+)</name>
        <dbReference type="ChEBI" id="CHEBI:29105"/>
    </cofactor>
</comment>
<evidence type="ECO:0000256" key="2">
    <source>
        <dbReference type="ARBA" id="ARBA00001947"/>
    </source>
</evidence>
<dbReference type="PANTHER" id="PTHR46460">
    <property type="entry name" value="METHYLATED-DNA--PROTEIN-CYSTEINE METHYLTRANSFERASE"/>
    <property type="match status" value="1"/>
</dbReference>
<evidence type="ECO:0000256" key="3">
    <source>
        <dbReference type="ARBA" id="ARBA00003317"/>
    </source>
</evidence>
<evidence type="ECO:0000256" key="11">
    <source>
        <dbReference type="ARBA" id="ARBA00022723"/>
    </source>
</evidence>
<evidence type="ECO:0000256" key="13">
    <source>
        <dbReference type="ARBA" id="ARBA00022833"/>
    </source>
</evidence>
<proteinExistence type="inferred from homology"/>
<dbReference type="GO" id="GO:0006281">
    <property type="term" value="P:DNA repair"/>
    <property type="evidence" value="ECO:0007669"/>
    <property type="project" value="UniProtKB-KW"/>
</dbReference>
<protein>
    <recommendedName>
        <fullName evidence="7">Methylated-DNA--protein-cysteine methyltransferase</fullName>
        <ecNumber evidence="6">2.1.1.63</ecNumber>
    </recommendedName>
    <alternativeName>
        <fullName evidence="17">6-O-methylguanine-DNA methyltransferase</fullName>
    </alternativeName>
    <alternativeName>
        <fullName evidence="18">O-6-methylguanine-DNA-alkyltransferase</fullName>
    </alternativeName>
</protein>
<evidence type="ECO:0000256" key="6">
    <source>
        <dbReference type="ARBA" id="ARBA00011918"/>
    </source>
</evidence>
<evidence type="ECO:0000256" key="7">
    <source>
        <dbReference type="ARBA" id="ARBA00015377"/>
    </source>
</evidence>
<evidence type="ECO:0000256" key="18">
    <source>
        <dbReference type="ARBA" id="ARBA00031621"/>
    </source>
</evidence>
<keyword evidence="22" id="KW-1185">Reference proteome</keyword>
<dbReference type="GO" id="GO:0005654">
    <property type="term" value="C:nucleoplasm"/>
    <property type="evidence" value="ECO:0007669"/>
    <property type="project" value="TreeGrafter"/>
</dbReference>
<comment type="catalytic activity">
    <reaction evidence="1">
        <text>a 4-O-methyl-thymidine in DNA + L-cysteinyl-[protein] = a thymidine in DNA + S-methyl-L-cysteinyl-[protein]</text>
        <dbReference type="Rhea" id="RHEA:53428"/>
        <dbReference type="Rhea" id="RHEA-COMP:10131"/>
        <dbReference type="Rhea" id="RHEA-COMP:10132"/>
        <dbReference type="Rhea" id="RHEA-COMP:13555"/>
        <dbReference type="Rhea" id="RHEA-COMP:13556"/>
        <dbReference type="ChEBI" id="CHEBI:29950"/>
        <dbReference type="ChEBI" id="CHEBI:82612"/>
        <dbReference type="ChEBI" id="CHEBI:137386"/>
        <dbReference type="ChEBI" id="CHEBI:137387"/>
        <dbReference type="EC" id="2.1.1.63"/>
    </reaction>
</comment>
<organism evidence="21 22">
    <name type="scientific">Frankliniella fusca</name>
    <dbReference type="NCBI Taxonomy" id="407009"/>
    <lineage>
        <taxon>Eukaryota</taxon>
        <taxon>Metazoa</taxon>
        <taxon>Ecdysozoa</taxon>
        <taxon>Arthropoda</taxon>
        <taxon>Hexapoda</taxon>
        <taxon>Insecta</taxon>
        <taxon>Pterygota</taxon>
        <taxon>Neoptera</taxon>
        <taxon>Paraneoptera</taxon>
        <taxon>Thysanoptera</taxon>
        <taxon>Terebrantia</taxon>
        <taxon>Thripoidea</taxon>
        <taxon>Thripidae</taxon>
        <taxon>Frankliniella</taxon>
    </lineage>
</organism>
<reference evidence="21" key="1">
    <citation type="submission" date="2021-07" db="EMBL/GenBank/DDBJ databases">
        <authorList>
            <person name="Catto M.A."/>
            <person name="Jacobson A."/>
            <person name="Kennedy G."/>
            <person name="Labadie P."/>
            <person name="Hunt B.G."/>
            <person name="Srinivasan R."/>
        </authorList>
    </citation>
    <scope>NUCLEOTIDE SEQUENCE</scope>
    <source>
        <strain evidence="21">PL_HMW_Pooled</strain>
        <tissue evidence="21">Head</tissue>
    </source>
</reference>
<dbReference type="FunFam" id="1.10.10.10:FF:000214">
    <property type="entry name" value="Methylated-DNA--protein-cysteine methyltransferase"/>
    <property type="match status" value="1"/>
</dbReference>
<dbReference type="InterPro" id="IPR001497">
    <property type="entry name" value="MethylDNA_cys_MeTrfase_AS"/>
</dbReference>
<keyword evidence="15" id="KW-0234">DNA repair</keyword>
<dbReference type="InterPro" id="IPR036388">
    <property type="entry name" value="WH-like_DNA-bd_sf"/>
</dbReference>
<comment type="catalytic activity">
    <reaction evidence="19">
        <text>a 6-O-methyl-2'-deoxyguanosine in DNA + L-cysteinyl-[protein] = S-methyl-L-cysteinyl-[protein] + a 2'-deoxyguanosine in DNA</text>
        <dbReference type="Rhea" id="RHEA:24000"/>
        <dbReference type="Rhea" id="RHEA-COMP:10131"/>
        <dbReference type="Rhea" id="RHEA-COMP:10132"/>
        <dbReference type="Rhea" id="RHEA-COMP:11367"/>
        <dbReference type="Rhea" id="RHEA-COMP:11368"/>
        <dbReference type="ChEBI" id="CHEBI:29950"/>
        <dbReference type="ChEBI" id="CHEBI:82612"/>
        <dbReference type="ChEBI" id="CHEBI:85445"/>
        <dbReference type="ChEBI" id="CHEBI:85448"/>
        <dbReference type="EC" id="2.1.1.63"/>
    </reaction>
</comment>
<evidence type="ECO:0000256" key="9">
    <source>
        <dbReference type="ARBA" id="ARBA00022603"/>
    </source>
</evidence>
<dbReference type="Gene3D" id="3.30.160.70">
    <property type="entry name" value="Methylated DNA-protein cysteine methyltransferase domain"/>
    <property type="match status" value="1"/>
</dbReference>
<dbReference type="Gene3D" id="1.10.10.10">
    <property type="entry name" value="Winged helix-like DNA-binding domain superfamily/Winged helix DNA-binding domain"/>
    <property type="match status" value="1"/>
</dbReference>
<keyword evidence="14" id="KW-0238">DNA-binding</keyword>
<evidence type="ECO:0000256" key="1">
    <source>
        <dbReference type="ARBA" id="ARBA00001286"/>
    </source>
</evidence>
<dbReference type="Proteomes" id="UP001219518">
    <property type="component" value="Unassembled WGS sequence"/>
</dbReference>
<evidence type="ECO:0000256" key="17">
    <source>
        <dbReference type="ARBA" id="ARBA00030795"/>
    </source>
</evidence>
<feature type="domain" description="Methylated-DNA-[protein]-cysteine S-methyltransferase DNA binding" evidence="20">
    <location>
        <begin position="115"/>
        <end position="196"/>
    </location>
</feature>
<keyword evidence="9 21" id="KW-0489">Methyltransferase</keyword>
<dbReference type="NCBIfam" id="TIGR00589">
    <property type="entry name" value="ogt"/>
    <property type="match status" value="1"/>
</dbReference>
<evidence type="ECO:0000256" key="15">
    <source>
        <dbReference type="ARBA" id="ARBA00023204"/>
    </source>
</evidence>
<accession>A0AAE1I1S9</accession>
<evidence type="ECO:0000256" key="14">
    <source>
        <dbReference type="ARBA" id="ARBA00023125"/>
    </source>
</evidence>
<dbReference type="Pfam" id="PF01035">
    <property type="entry name" value="DNA_binding_1"/>
    <property type="match status" value="1"/>
</dbReference>
<keyword evidence="11" id="KW-0479">Metal-binding</keyword>
<reference evidence="21" key="2">
    <citation type="journal article" date="2023" name="BMC Genomics">
        <title>Pest status, molecular evolution, and epigenetic factors derived from the genome assembly of Frankliniella fusca, a thysanopteran phytovirus vector.</title>
        <authorList>
            <person name="Catto M.A."/>
            <person name="Labadie P.E."/>
            <person name="Jacobson A.L."/>
            <person name="Kennedy G.G."/>
            <person name="Srinivasan R."/>
            <person name="Hunt B.G."/>
        </authorList>
    </citation>
    <scope>NUCLEOTIDE SEQUENCE</scope>
    <source>
        <strain evidence="21">PL_HMW_Pooled</strain>
    </source>
</reference>
<gene>
    <name evidence="21" type="ORF">KUF71_025957</name>
</gene>
<evidence type="ECO:0000256" key="10">
    <source>
        <dbReference type="ARBA" id="ARBA00022679"/>
    </source>
</evidence>
<keyword evidence="12" id="KW-0227">DNA damage</keyword>
<keyword evidence="13" id="KW-0862">Zinc</keyword>
<dbReference type="GO" id="GO:0003908">
    <property type="term" value="F:methylated-DNA-[protein]-cysteine S-methyltransferase activity"/>
    <property type="evidence" value="ECO:0007669"/>
    <property type="project" value="UniProtKB-EC"/>
</dbReference>
<keyword evidence="16" id="KW-0539">Nucleus</keyword>
<keyword evidence="10" id="KW-0808">Transferase</keyword>
<evidence type="ECO:0000259" key="20">
    <source>
        <dbReference type="Pfam" id="PF01035"/>
    </source>
</evidence>
<dbReference type="SUPFAM" id="SSF46767">
    <property type="entry name" value="Methylated DNA-protein cysteine methyltransferase, C-terminal domain"/>
    <property type="match status" value="1"/>
</dbReference>
<comment type="caution">
    <text evidence="21">The sequence shown here is derived from an EMBL/GenBank/DDBJ whole genome shotgun (WGS) entry which is preliminary data.</text>
</comment>
<sequence length="210" mass="23060">MHSKKKDAKALPCQDGKVRDLETVFVSTPIGDMVIVVCQNGLHRIYQKQDITDENFQPDIRKRVELIGPPCLGAEIKSIVEKCVLWLQVYFQNPTEVSKIISPNLCPIKSEGALFRDRVLLTLAKSTPAGKTITYGELASMAGSPGAQQAVGTTMATNPFQLLVPCHRVVKSGQLVGKYSGGCRNSVKIWLLEFEGMKVNRENGTISSNK</sequence>
<dbReference type="CDD" id="cd06445">
    <property type="entry name" value="ATase"/>
    <property type="match status" value="1"/>
</dbReference>
<evidence type="ECO:0000256" key="12">
    <source>
        <dbReference type="ARBA" id="ARBA00022763"/>
    </source>
</evidence>
<dbReference type="InterPro" id="IPR036217">
    <property type="entry name" value="MethylDNA_cys_MeTrfase_DNAb"/>
</dbReference>
<evidence type="ECO:0000256" key="4">
    <source>
        <dbReference type="ARBA" id="ARBA00004123"/>
    </source>
</evidence>
<comment type="function">
    <text evidence="3">Involved in the cellular defense against the biological effects of O6-methylguanine (O6-MeG) and O4-methylthymine (O4-MeT) in DNA. Repairs the methylated nucleobase in DNA by stoichiometrically transferring the methyl group to a cysteine residue in the enzyme. This is a suicide reaction: the enzyme is irreversibly inactivated.</text>
</comment>
<evidence type="ECO:0000256" key="8">
    <source>
        <dbReference type="ARBA" id="ARBA00022553"/>
    </source>
</evidence>
<dbReference type="GO" id="GO:0003677">
    <property type="term" value="F:DNA binding"/>
    <property type="evidence" value="ECO:0007669"/>
    <property type="project" value="UniProtKB-KW"/>
</dbReference>
<keyword evidence="8" id="KW-0597">Phosphoprotein</keyword>
<dbReference type="InterPro" id="IPR014048">
    <property type="entry name" value="MethylDNA_cys_MeTrfase_DNA-bd"/>
</dbReference>
<dbReference type="AlphaFoldDB" id="A0AAE1I1S9"/>
<name>A0AAE1I1S9_9NEOP</name>
<comment type="similarity">
    <text evidence="5">Belongs to the MGMT family.</text>
</comment>
<dbReference type="GO" id="GO:0046872">
    <property type="term" value="F:metal ion binding"/>
    <property type="evidence" value="ECO:0007669"/>
    <property type="project" value="UniProtKB-KW"/>
</dbReference>
<dbReference type="FunFam" id="3.30.160.70:FF:000001">
    <property type="entry name" value="Methylated-DNA--protein-cysteine methyltransferase"/>
    <property type="match status" value="1"/>
</dbReference>
<dbReference type="PANTHER" id="PTHR46460:SF1">
    <property type="entry name" value="METHYLATED-DNA--PROTEIN-CYSTEINE METHYLTRANSFERASE"/>
    <property type="match status" value="1"/>
</dbReference>
<dbReference type="EC" id="2.1.1.63" evidence="6"/>
<evidence type="ECO:0000256" key="19">
    <source>
        <dbReference type="ARBA" id="ARBA00049348"/>
    </source>
</evidence>